<feature type="transmembrane region" description="Helical" evidence="9">
    <location>
        <begin position="569"/>
        <end position="587"/>
    </location>
</feature>
<evidence type="ECO:0000313" key="10">
    <source>
        <dbReference type="EMBL" id="MFC6154864.1"/>
    </source>
</evidence>
<feature type="transmembrane region" description="Helical" evidence="9">
    <location>
        <begin position="114"/>
        <end position="133"/>
    </location>
</feature>
<dbReference type="Pfam" id="PF03023">
    <property type="entry name" value="MurJ"/>
    <property type="match status" value="1"/>
</dbReference>
<dbReference type="Proteomes" id="UP001596098">
    <property type="component" value="Unassembled WGS sequence"/>
</dbReference>
<feature type="region of interest" description="Disordered" evidence="8">
    <location>
        <begin position="39"/>
        <end position="61"/>
    </location>
</feature>
<gene>
    <name evidence="10" type="primary">murJ</name>
    <name evidence="10" type="ORF">ACFPWU_14450</name>
</gene>
<reference evidence="11" key="1">
    <citation type="journal article" date="2019" name="Int. J. Syst. Evol. Microbiol.">
        <title>The Global Catalogue of Microorganisms (GCM) 10K type strain sequencing project: providing services to taxonomists for standard genome sequencing and annotation.</title>
        <authorList>
            <consortium name="The Broad Institute Genomics Platform"/>
            <consortium name="The Broad Institute Genome Sequencing Center for Infectious Disease"/>
            <person name="Wu L."/>
            <person name="Ma J."/>
        </authorList>
    </citation>
    <scope>NUCLEOTIDE SEQUENCE [LARGE SCALE GENOMIC DNA]</scope>
    <source>
        <strain evidence="11">DFY28</strain>
    </source>
</reference>
<dbReference type="NCBIfam" id="TIGR01695">
    <property type="entry name" value="murJ_mviN"/>
    <property type="match status" value="1"/>
</dbReference>
<evidence type="ECO:0000256" key="5">
    <source>
        <dbReference type="ARBA" id="ARBA00022984"/>
    </source>
</evidence>
<name>A0ABW1QZA7_9ACTN</name>
<evidence type="ECO:0000256" key="2">
    <source>
        <dbReference type="ARBA" id="ARBA00022475"/>
    </source>
</evidence>
<feature type="transmembrane region" description="Helical" evidence="9">
    <location>
        <begin position="196"/>
        <end position="219"/>
    </location>
</feature>
<evidence type="ECO:0000256" key="6">
    <source>
        <dbReference type="ARBA" id="ARBA00022989"/>
    </source>
</evidence>
<feature type="transmembrane region" description="Helical" evidence="9">
    <location>
        <begin position="470"/>
        <end position="492"/>
    </location>
</feature>
<dbReference type="InterPro" id="IPR051050">
    <property type="entry name" value="Lipid_II_flippase_MurJ/MviN"/>
</dbReference>
<feature type="transmembrane region" description="Helical" evidence="9">
    <location>
        <begin position="436"/>
        <end position="458"/>
    </location>
</feature>
<feature type="transmembrane region" description="Helical" evidence="9">
    <location>
        <begin position="271"/>
        <end position="293"/>
    </location>
</feature>
<dbReference type="PANTHER" id="PTHR47019">
    <property type="entry name" value="LIPID II FLIPPASE MURJ"/>
    <property type="match status" value="1"/>
</dbReference>
<comment type="subcellular location">
    <subcellularLocation>
        <location evidence="1">Cell membrane</location>
        <topology evidence="1">Multi-pass membrane protein</topology>
    </subcellularLocation>
</comment>
<accession>A0ABW1QZA7</accession>
<organism evidence="10 11">
    <name type="scientific">Nocardioides yefusunii</name>
    <dbReference type="NCBI Taxonomy" id="2500546"/>
    <lineage>
        <taxon>Bacteria</taxon>
        <taxon>Bacillati</taxon>
        <taxon>Actinomycetota</taxon>
        <taxon>Actinomycetes</taxon>
        <taxon>Propionibacteriales</taxon>
        <taxon>Nocardioidaceae</taxon>
        <taxon>Nocardioides</taxon>
    </lineage>
</organism>
<evidence type="ECO:0000313" key="11">
    <source>
        <dbReference type="Proteomes" id="UP001596098"/>
    </source>
</evidence>
<evidence type="ECO:0000256" key="9">
    <source>
        <dbReference type="SAM" id="Phobius"/>
    </source>
</evidence>
<keyword evidence="7 9" id="KW-0472">Membrane</keyword>
<protein>
    <submittedName>
        <fullName evidence="10">Murein biosynthesis integral membrane protein MurJ</fullName>
    </submittedName>
</protein>
<feature type="transmembrane region" description="Helical" evidence="9">
    <location>
        <begin position="356"/>
        <end position="379"/>
    </location>
</feature>
<feature type="transmembrane region" description="Helical" evidence="9">
    <location>
        <begin position="391"/>
        <end position="416"/>
    </location>
</feature>
<feature type="transmembrane region" description="Helical" evidence="9">
    <location>
        <begin position="498"/>
        <end position="520"/>
    </location>
</feature>
<evidence type="ECO:0000256" key="3">
    <source>
        <dbReference type="ARBA" id="ARBA00022692"/>
    </source>
</evidence>
<evidence type="ECO:0000256" key="8">
    <source>
        <dbReference type="SAM" id="MobiDB-lite"/>
    </source>
</evidence>
<dbReference type="PRINTS" id="PR01806">
    <property type="entry name" value="VIRFACTRMVIN"/>
</dbReference>
<sequence>MTTSGPSGPHPPHVPADSSGEDEVTATRVMEAVDVEVLTPEPGQPAPHVDDESTSTHVDKSTKQSILASSAVMAVGTVFSRFSGVIRSILLAAALGSVGVAADAFQVANTIPNMLYILLAGGVFNAVLVPQLVRSLKNDDDGGQAYTDRIMTLALLFLGAVTLLLVALAPLLLKIFLSPQWYEADMSVALDRTVTLARWCLPQVFFYGMFTLVGQVLNARGSFGPMMWAPIANNVISVVMLVSYLVAFGPVTTVPDGGVYSTDLAYTAGEMALLGGGSTLGIVVQLLVLVPFLRKAGYRFRPRFDFRGTGLRHTAKLAVWTVLFIVVNQIAYTVVVRLLSGETAEGLAGQTVYANSYMIMLLPHGVITVSLVTALLPRLSAQAAGSQHRDLALTLTSTLRTALVVTLPFAAILAVVGTDIGNVLYGYGASKGSADAYGPTLTFFGVALVFFTLHYFMLRGFYALEQTRTVFLIQLVVGTVNVVAAITLVHALDSDQGAGALAAAYALAYAAGALVSWFVLRRTLGGLDGSRMIRYAVRMLLAVGIALAVATAVWWAFLGWKDDPAPALSLVRGGVVGVVHLVVYYVLTRLFRITEVSELVDPVVHSVRRRLKRR</sequence>
<feature type="transmembrane region" description="Helical" evidence="9">
    <location>
        <begin position="153"/>
        <end position="176"/>
    </location>
</feature>
<evidence type="ECO:0000256" key="1">
    <source>
        <dbReference type="ARBA" id="ARBA00004651"/>
    </source>
</evidence>
<comment type="caution">
    <text evidence="10">The sequence shown here is derived from an EMBL/GenBank/DDBJ whole genome shotgun (WGS) entry which is preliminary data.</text>
</comment>
<feature type="transmembrane region" description="Helical" evidence="9">
    <location>
        <begin position="231"/>
        <end position="251"/>
    </location>
</feature>
<keyword evidence="2" id="KW-1003">Cell membrane</keyword>
<dbReference type="InterPro" id="IPR004268">
    <property type="entry name" value="MurJ"/>
</dbReference>
<feature type="transmembrane region" description="Helical" evidence="9">
    <location>
        <begin position="89"/>
        <end position="108"/>
    </location>
</feature>
<feature type="region of interest" description="Disordered" evidence="8">
    <location>
        <begin position="1"/>
        <end position="25"/>
    </location>
</feature>
<evidence type="ECO:0000256" key="4">
    <source>
        <dbReference type="ARBA" id="ARBA00022960"/>
    </source>
</evidence>
<dbReference type="PANTHER" id="PTHR47019:SF1">
    <property type="entry name" value="LIPID II FLIPPASE MURJ"/>
    <property type="match status" value="1"/>
</dbReference>
<dbReference type="CDD" id="cd13123">
    <property type="entry name" value="MATE_MurJ_like"/>
    <property type="match status" value="1"/>
</dbReference>
<keyword evidence="11" id="KW-1185">Reference proteome</keyword>
<keyword evidence="4" id="KW-0133">Cell shape</keyword>
<keyword evidence="5" id="KW-0573">Peptidoglycan synthesis</keyword>
<feature type="transmembrane region" description="Helical" evidence="9">
    <location>
        <begin position="532"/>
        <end position="557"/>
    </location>
</feature>
<proteinExistence type="predicted"/>
<evidence type="ECO:0000256" key="7">
    <source>
        <dbReference type="ARBA" id="ARBA00023136"/>
    </source>
</evidence>
<dbReference type="EMBL" id="JBHSQI010000009">
    <property type="protein sequence ID" value="MFC6154864.1"/>
    <property type="molecule type" value="Genomic_DNA"/>
</dbReference>
<feature type="transmembrane region" description="Helical" evidence="9">
    <location>
        <begin position="314"/>
        <end position="336"/>
    </location>
</feature>
<dbReference type="RefSeq" id="WP_239022150.1">
    <property type="nucleotide sequence ID" value="NZ_CP034929.1"/>
</dbReference>
<keyword evidence="3 9" id="KW-0812">Transmembrane</keyword>
<keyword evidence="6 9" id="KW-1133">Transmembrane helix</keyword>